<organism evidence="2">
    <name type="scientific">Eucalyptus grandis</name>
    <name type="common">Flooded gum</name>
    <dbReference type="NCBI Taxonomy" id="71139"/>
    <lineage>
        <taxon>Eukaryota</taxon>
        <taxon>Viridiplantae</taxon>
        <taxon>Streptophyta</taxon>
        <taxon>Embryophyta</taxon>
        <taxon>Tracheophyta</taxon>
        <taxon>Spermatophyta</taxon>
        <taxon>Magnoliopsida</taxon>
        <taxon>eudicotyledons</taxon>
        <taxon>Gunneridae</taxon>
        <taxon>Pentapetalae</taxon>
        <taxon>rosids</taxon>
        <taxon>malvids</taxon>
        <taxon>Myrtales</taxon>
        <taxon>Myrtaceae</taxon>
        <taxon>Myrtoideae</taxon>
        <taxon>Eucalypteae</taxon>
        <taxon>Eucalyptus</taxon>
    </lineage>
</organism>
<gene>
    <name evidence="2" type="ORF">EUGRSUZ_B02384</name>
</gene>
<feature type="compositionally biased region" description="Polar residues" evidence="1">
    <location>
        <begin position="57"/>
        <end position="71"/>
    </location>
</feature>
<sequence length="97" mass="10596">MPPLRDSKTLPTKIRDSSLAFLASAGNFQTRYGNFIDVSANHGCVESAASVGISPHGSHQQFPTPDSSDQTIQDKQKRTNTIVLVLQYPLPRDKLAD</sequence>
<dbReference type="Gramene" id="KCW85590">
    <property type="protein sequence ID" value="KCW85590"/>
    <property type="gene ID" value="EUGRSUZ_B02384"/>
</dbReference>
<feature type="region of interest" description="Disordered" evidence="1">
    <location>
        <begin position="51"/>
        <end position="75"/>
    </location>
</feature>
<protein>
    <submittedName>
        <fullName evidence="2">Uncharacterized protein</fullName>
    </submittedName>
</protein>
<evidence type="ECO:0000313" key="2">
    <source>
        <dbReference type="EMBL" id="KCW85590.1"/>
    </source>
</evidence>
<dbReference type="InParanoid" id="A0A059D5U4"/>
<reference evidence="2" key="1">
    <citation type="submission" date="2013-07" db="EMBL/GenBank/DDBJ databases">
        <title>The genome of Eucalyptus grandis.</title>
        <authorList>
            <person name="Schmutz J."/>
            <person name="Hayes R."/>
            <person name="Myburg A."/>
            <person name="Tuskan G."/>
            <person name="Grattapaglia D."/>
            <person name="Rokhsar D.S."/>
        </authorList>
    </citation>
    <scope>NUCLEOTIDE SEQUENCE</scope>
    <source>
        <tissue evidence="2">Leaf extractions</tissue>
    </source>
</reference>
<name>A0A059D5U4_EUCGR</name>
<accession>A0A059D5U4</accession>
<dbReference type="EMBL" id="KK198754">
    <property type="protein sequence ID" value="KCW85590.1"/>
    <property type="molecule type" value="Genomic_DNA"/>
</dbReference>
<dbReference type="AlphaFoldDB" id="A0A059D5U4"/>
<evidence type="ECO:0000256" key="1">
    <source>
        <dbReference type="SAM" id="MobiDB-lite"/>
    </source>
</evidence>
<proteinExistence type="predicted"/>